<comment type="caution">
    <text evidence="2">The sequence shown here is derived from an EMBL/GenBank/DDBJ whole genome shotgun (WGS) entry which is preliminary data.</text>
</comment>
<sequence>MRSMRQSAGVALLAVAGLGCGGGVGAPPGRGLAREVPTAAPIGAPGPVRYATEASQGWVEDLPGGGQRLVVSGRRMERRGLSLTALGALNPELQAGAAAPAWLGGGGKGRYVFWREREVFAAAQFDGDLVRVAELPGEVIDAFMWLDGVGLLTQMGLYVVKAADGVVRPLGVPGAAMAAAGGAQHGVVLTVFGQALFTGDGGRSFRDLGAALAEPVDVTPEGDALRISLSTGSERWVRADGRVEDAPEGEAGVTSASRAGGRRRGGGAAAEVDPGWPEAGSEGAMFAAVEAGVPLGDGGAVAIEGETVGRVDLATGRATAAAQLPEGSGSCVAFRAPEGVLALCAGDGQARVISLSGAPRIEREFEMDERASREGEPFVGVDGEALAFAGPCEGRPRPRFDMEALAGSSGSWMAARQSPVICARVSPGVWRALTVDAADATDLLAWVPRPGGAATAIVGRSGVSLGDEPRVMTRGDLRVIRVARDAPPLVFPRYRYDAGGVLSRALRARGGGVEGFFPVQAGSIDRVPVVISDEGKITALPLPPRTESLATAGGMALAQTDEGRFFETVDRGRSWVEVAPSPGDPASRASGCSPVGCRLGSIVRVGWASLAPEGAPAVDAEARRGSLSLLASRQKRRRGAPPGPFAQIACSFAGAPEGARLADSYGFGVTPTVVAPGSGHLRVGSLGSAMMPWSSMNQGTPLGEVPLSWLVPLEVWGRVRRATVKLDSDPTGVLKYRASEAQVGFFLDRAGKVVPVAAGVDSGCFASLLDDAGITWPVGGCVARGAVGAALADRLVMLAPSYRGLSLSTVSLPAAGRVPVQRDLATSLVPRGMAARYTFGAGVRAGAPVFVVVDGTGEAALAEVDLERGRFRAASRLVPLAALRLGSDPACAPRASASPAANEEVRVVLPFSTEIGLAPGKMPGVTSSGTAGVAVIRWSATTACLDAVEMSVRDERYEAEQGFYDPPGTVKKVVAHFAGPEPAWSQGGDRPGGVTATQGKGSAIRGAGSAALVLVTYGQEVRQPLTCRSAAP</sequence>
<evidence type="ECO:0000256" key="1">
    <source>
        <dbReference type="SAM" id="MobiDB-lite"/>
    </source>
</evidence>
<feature type="region of interest" description="Disordered" evidence="1">
    <location>
        <begin position="242"/>
        <end position="275"/>
    </location>
</feature>
<accession>A0A017T6Z6</accession>
<dbReference type="Proteomes" id="UP000019678">
    <property type="component" value="Unassembled WGS sequence"/>
</dbReference>
<proteinExistence type="predicted"/>
<dbReference type="RefSeq" id="WP_044244409.1">
    <property type="nucleotide sequence ID" value="NZ_ASRX01000035.1"/>
</dbReference>
<keyword evidence="3" id="KW-1185">Reference proteome</keyword>
<reference evidence="2 3" key="1">
    <citation type="submission" date="2013-05" db="EMBL/GenBank/DDBJ databases">
        <title>Genome assembly of Chondromyces apiculatus DSM 436.</title>
        <authorList>
            <person name="Sharma G."/>
            <person name="Khatri I."/>
            <person name="Kaur C."/>
            <person name="Mayilraj S."/>
            <person name="Subramanian S."/>
        </authorList>
    </citation>
    <scope>NUCLEOTIDE SEQUENCE [LARGE SCALE GENOMIC DNA]</scope>
    <source>
        <strain evidence="2 3">DSM 436</strain>
    </source>
</reference>
<dbReference type="OrthoDB" id="5486727at2"/>
<organism evidence="2 3">
    <name type="scientific">Chondromyces apiculatus DSM 436</name>
    <dbReference type="NCBI Taxonomy" id="1192034"/>
    <lineage>
        <taxon>Bacteria</taxon>
        <taxon>Pseudomonadati</taxon>
        <taxon>Myxococcota</taxon>
        <taxon>Polyangia</taxon>
        <taxon>Polyangiales</taxon>
        <taxon>Polyangiaceae</taxon>
        <taxon>Chondromyces</taxon>
    </lineage>
</organism>
<feature type="region of interest" description="Disordered" evidence="1">
    <location>
        <begin position="981"/>
        <end position="1001"/>
    </location>
</feature>
<evidence type="ECO:0000313" key="3">
    <source>
        <dbReference type="Proteomes" id="UP000019678"/>
    </source>
</evidence>
<name>A0A017T6Z6_9BACT</name>
<protein>
    <submittedName>
        <fullName evidence="2">Uncharacterized protein</fullName>
    </submittedName>
</protein>
<evidence type="ECO:0000313" key="2">
    <source>
        <dbReference type="EMBL" id="EYF04366.1"/>
    </source>
</evidence>
<dbReference type="AlphaFoldDB" id="A0A017T6Z6"/>
<dbReference type="STRING" id="1192034.CAP_4630"/>
<dbReference type="EMBL" id="ASRX01000035">
    <property type="protein sequence ID" value="EYF04366.1"/>
    <property type="molecule type" value="Genomic_DNA"/>
</dbReference>
<gene>
    <name evidence="2" type="ORF">CAP_4630</name>
</gene>
<dbReference type="PROSITE" id="PS51257">
    <property type="entry name" value="PROKAR_LIPOPROTEIN"/>
    <property type="match status" value="1"/>
</dbReference>